<dbReference type="InterPro" id="IPR044742">
    <property type="entry name" value="DEAD/DEAH_RhlB"/>
</dbReference>
<dbReference type="PROSITE" id="PS51194">
    <property type="entry name" value="HELICASE_CTER"/>
    <property type="match status" value="1"/>
</dbReference>
<dbReference type="InterPro" id="IPR011545">
    <property type="entry name" value="DEAD/DEAH_box_helicase_dom"/>
</dbReference>
<feature type="compositionally biased region" description="Basic residues" evidence="8">
    <location>
        <begin position="380"/>
        <end position="394"/>
    </location>
</feature>
<feature type="compositionally biased region" description="Low complexity" evidence="8">
    <location>
        <begin position="395"/>
        <end position="404"/>
    </location>
</feature>
<evidence type="ECO:0000256" key="8">
    <source>
        <dbReference type="SAM" id="MobiDB-lite"/>
    </source>
</evidence>
<dbReference type="AlphaFoldDB" id="A0A317MWS4"/>
<evidence type="ECO:0000256" key="4">
    <source>
        <dbReference type="ARBA" id="ARBA00022840"/>
    </source>
</evidence>
<dbReference type="PANTHER" id="PTHR47959">
    <property type="entry name" value="ATP-DEPENDENT RNA HELICASE RHLE-RELATED"/>
    <property type="match status" value="1"/>
</dbReference>
<dbReference type="OrthoDB" id="9805696at2"/>
<dbReference type="CDD" id="cd00268">
    <property type="entry name" value="DEADc"/>
    <property type="match status" value="1"/>
</dbReference>
<evidence type="ECO:0000256" key="6">
    <source>
        <dbReference type="PROSITE-ProRule" id="PRU00552"/>
    </source>
</evidence>
<dbReference type="SMART" id="SM00490">
    <property type="entry name" value="HELICc"/>
    <property type="match status" value="1"/>
</dbReference>
<keyword evidence="4 7" id="KW-0067">ATP-binding</keyword>
<evidence type="ECO:0000256" key="2">
    <source>
        <dbReference type="ARBA" id="ARBA00022801"/>
    </source>
</evidence>
<sequence length="482" mass="52654">MSFADLALDEALLRALRESGYTAPTPIQAQAIPAALEGKDLIASAQTGTGKTAAFMLPALNRFVQASHNRRRKARVLVLTPTRELSSQVMDAARKYGKYLRVSTVSLLGGMPYGPQLRQLGGPLDLIVATPGRLLDHVDRGRLDLSEVELLILDEADRMLDLGFADDVARIAAATPATRQTLLFTATLDGAMARLAADLTQDAQRIEIEGTADRHQNIEQRLHVADDLPHKHRLLDHLVRDDSLDRAIIFSATKRDADALAERLRDSGFAAAALHGDMHQTMRNRTIARLRNGQIRLLVATDVAARGIDVQGITHVINFDLPKAAEDYVHRIGRTGRAGRSGVAISFASNADVQHLDRIERYTGYRIDEHVIEGLEPSRPLRRGRPGGRGRPSGRRSGPQRGQRNGAPHYKSGENGGRSASNSGSGQQTRLEGAGAAYRIGNTTEHSRRGHGRDDGARKPGHTRSTGRPESYRSSRPSRHHD</sequence>
<gene>
    <name evidence="12" type="ORF">C7443_103271</name>
</gene>
<dbReference type="EMBL" id="QGTJ01000003">
    <property type="protein sequence ID" value="PWV63346.1"/>
    <property type="molecule type" value="Genomic_DNA"/>
</dbReference>
<protein>
    <submittedName>
        <fullName evidence="12">Superfamily II DNA/RNA helicase</fullName>
    </submittedName>
</protein>
<accession>A0A317MWS4</accession>
<reference evidence="12 13" key="1">
    <citation type="submission" date="2018-05" db="EMBL/GenBank/DDBJ databases">
        <title>Genomic Encyclopedia of Type Strains, Phase IV (KMG-IV): sequencing the most valuable type-strain genomes for metagenomic binning, comparative biology and taxonomic classification.</title>
        <authorList>
            <person name="Goeker M."/>
        </authorList>
    </citation>
    <scope>NUCLEOTIDE SEQUENCE [LARGE SCALE GENOMIC DNA]</scope>
    <source>
        <strain evidence="12 13">DSM 23606</strain>
    </source>
</reference>
<evidence type="ECO:0000313" key="13">
    <source>
        <dbReference type="Proteomes" id="UP000246569"/>
    </source>
</evidence>
<dbReference type="Pfam" id="PF00271">
    <property type="entry name" value="Helicase_C"/>
    <property type="match status" value="1"/>
</dbReference>
<comment type="similarity">
    <text evidence="5 7">Belongs to the DEAD box helicase family.</text>
</comment>
<dbReference type="InterPro" id="IPR050079">
    <property type="entry name" value="DEAD_box_RNA_helicase"/>
</dbReference>
<dbReference type="PROSITE" id="PS00039">
    <property type="entry name" value="DEAD_ATP_HELICASE"/>
    <property type="match status" value="1"/>
</dbReference>
<dbReference type="GO" id="GO:0003724">
    <property type="term" value="F:RNA helicase activity"/>
    <property type="evidence" value="ECO:0007669"/>
    <property type="project" value="InterPro"/>
</dbReference>
<evidence type="ECO:0000259" key="11">
    <source>
        <dbReference type="PROSITE" id="PS51195"/>
    </source>
</evidence>
<feature type="short sequence motif" description="Q motif" evidence="6">
    <location>
        <begin position="1"/>
        <end position="29"/>
    </location>
</feature>
<evidence type="ECO:0000259" key="9">
    <source>
        <dbReference type="PROSITE" id="PS51192"/>
    </source>
</evidence>
<comment type="caution">
    <text evidence="12">The sequence shown here is derived from an EMBL/GenBank/DDBJ whole genome shotgun (WGS) entry which is preliminary data.</text>
</comment>
<dbReference type="CDD" id="cd18787">
    <property type="entry name" value="SF2_C_DEAD"/>
    <property type="match status" value="1"/>
</dbReference>
<feature type="domain" description="Helicase C-terminal" evidence="10">
    <location>
        <begin position="233"/>
        <end position="378"/>
    </location>
</feature>
<feature type="region of interest" description="Disordered" evidence="8">
    <location>
        <begin position="376"/>
        <end position="482"/>
    </location>
</feature>
<dbReference type="Gene3D" id="3.40.50.300">
    <property type="entry name" value="P-loop containing nucleotide triphosphate hydrolases"/>
    <property type="match status" value="2"/>
</dbReference>
<dbReference type="InterPro" id="IPR014001">
    <property type="entry name" value="Helicase_ATP-bd"/>
</dbReference>
<evidence type="ECO:0000256" key="7">
    <source>
        <dbReference type="RuleBase" id="RU000492"/>
    </source>
</evidence>
<dbReference type="InterPro" id="IPR001650">
    <property type="entry name" value="Helicase_C-like"/>
</dbReference>
<dbReference type="SUPFAM" id="SSF52540">
    <property type="entry name" value="P-loop containing nucleoside triphosphate hydrolases"/>
    <property type="match status" value="1"/>
</dbReference>
<proteinExistence type="inferred from homology"/>
<dbReference type="Pfam" id="PF00270">
    <property type="entry name" value="DEAD"/>
    <property type="match status" value="1"/>
</dbReference>
<dbReference type="InterPro" id="IPR027417">
    <property type="entry name" value="P-loop_NTPase"/>
</dbReference>
<feature type="domain" description="Helicase ATP-binding" evidence="9">
    <location>
        <begin position="32"/>
        <end position="206"/>
    </location>
</feature>
<dbReference type="PROSITE" id="PS51195">
    <property type="entry name" value="Q_MOTIF"/>
    <property type="match status" value="1"/>
</dbReference>
<dbReference type="Proteomes" id="UP000246569">
    <property type="component" value="Unassembled WGS sequence"/>
</dbReference>
<dbReference type="RefSeq" id="WP_110017850.1">
    <property type="nucleotide sequence ID" value="NZ_QGTJ01000003.1"/>
</dbReference>
<evidence type="ECO:0000259" key="10">
    <source>
        <dbReference type="PROSITE" id="PS51194"/>
    </source>
</evidence>
<dbReference type="GO" id="GO:0003676">
    <property type="term" value="F:nucleic acid binding"/>
    <property type="evidence" value="ECO:0007669"/>
    <property type="project" value="InterPro"/>
</dbReference>
<evidence type="ECO:0000256" key="1">
    <source>
        <dbReference type="ARBA" id="ARBA00022741"/>
    </source>
</evidence>
<dbReference type="InterPro" id="IPR014014">
    <property type="entry name" value="RNA_helicase_DEAD_Q_motif"/>
</dbReference>
<evidence type="ECO:0000313" key="12">
    <source>
        <dbReference type="EMBL" id="PWV63346.1"/>
    </source>
</evidence>
<feature type="compositionally biased region" description="Low complexity" evidence="8">
    <location>
        <begin position="417"/>
        <end position="426"/>
    </location>
</feature>
<dbReference type="GO" id="GO:0016787">
    <property type="term" value="F:hydrolase activity"/>
    <property type="evidence" value="ECO:0007669"/>
    <property type="project" value="UniProtKB-KW"/>
</dbReference>
<keyword evidence="3 7" id="KW-0347">Helicase</keyword>
<keyword evidence="1 7" id="KW-0547">Nucleotide-binding</keyword>
<dbReference type="PROSITE" id="PS51192">
    <property type="entry name" value="HELICASE_ATP_BIND_1"/>
    <property type="match status" value="1"/>
</dbReference>
<dbReference type="GO" id="GO:0005524">
    <property type="term" value="F:ATP binding"/>
    <property type="evidence" value="ECO:0007669"/>
    <property type="project" value="UniProtKB-KW"/>
</dbReference>
<name>A0A317MWS4_9GAMM</name>
<dbReference type="PANTHER" id="PTHR47959:SF17">
    <property type="entry name" value="ATP-DEPENDENT RNA HELICASE DEAD BOX FAMILY"/>
    <property type="match status" value="1"/>
</dbReference>
<dbReference type="SMART" id="SM00487">
    <property type="entry name" value="DEXDc"/>
    <property type="match status" value="1"/>
</dbReference>
<evidence type="ECO:0000256" key="3">
    <source>
        <dbReference type="ARBA" id="ARBA00022806"/>
    </source>
</evidence>
<evidence type="ECO:0000256" key="5">
    <source>
        <dbReference type="ARBA" id="ARBA00038437"/>
    </source>
</evidence>
<dbReference type="GO" id="GO:0005829">
    <property type="term" value="C:cytosol"/>
    <property type="evidence" value="ECO:0007669"/>
    <property type="project" value="TreeGrafter"/>
</dbReference>
<dbReference type="InterPro" id="IPR000629">
    <property type="entry name" value="RNA-helicase_DEAD-box_CS"/>
</dbReference>
<keyword evidence="2 7" id="KW-0378">Hydrolase</keyword>
<feature type="domain" description="DEAD-box RNA helicase Q" evidence="11">
    <location>
        <begin position="1"/>
        <end position="29"/>
    </location>
</feature>
<keyword evidence="13" id="KW-1185">Reference proteome</keyword>
<organism evidence="12 13">
    <name type="scientific">Plasticicumulans acidivorans</name>
    <dbReference type="NCBI Taxonomy" id="886464"/>
    <lineage>
        <taxon>Bacteria</taxon>
        <taxon>Pseudomonadati</taxon>
        <taxon>Pseudomonadota</taxon>
        <taxon>Gammaproteobacteria</taxon>
        <taxon>Candidatus Competibacteraceae</taxon>
        <taxon>Plasticicumulans</taxon>
    </lineage>
</organism>